<dbReference type="Gene3D" id="1.50.10.10">
    <property type="match status" value="1"/>
</dbReference>
<dbReference type="PIRSF" id="PIRSF028846">
    <property type="entry name" value="UCP028846"/>
    <property type="match status" value="1"/>
</dbReference>
<organism evidence="1 2">
    <name type="scientific">Blautia obeum</name>
    <dbReference type="NCBI Taxonomy" id="40520"/>
    <lineage>
        <taxon>Bacteria</taxon>
        <taxon>Bacillati</taxon>
        <taxon>Bacillota</taxon>
        <taxon>Clostridia</taxon>
        <taxon>Lachnospirales</taxon>
        <taxon>Lachnospiraceae</taxon>
        <taxon>Blautia</taxon>
    </lineage>
</organism>
<evidence type="ECO:0000313" key="2">
    <source>
        <dbReference type="Proteomes" id="UP000095413"/>
    </source>
</evidence>
<evidence type="ECO:0000313" key="1">
    <source>
        <dbReference type="EMBL" id="CUP12749.1"/>
    </source>
</evidence>
<gene>
    <name evidence="1" type="ORF">ERS852533_00377</name>
</gene>
<dbReference type="SMART" id="SM01149">
    <property type="entry name" value="DUF1237"/>
    <property type="match status" value="1"/>
</dbReference>
<proteinExistence type="predicted"/>
<dbReference type="AlphaFoldDB" id="A0A174KU89"/>
<dbReference type="InterPro" id="IPR008928">
    <property type="entry name" value="6-hairpin_glycosidase_sf"/>
</dbReference>
<dbReference type="PANTHER" id="PTHR31047:SF0">
    <property type="entry name" value="MEIOTICALLY UP-REGULATED GENE 157 PROTEIN"/>
    <property type="match status" value="1"/>
</dbReference>
<dbReference type="GO" id="GO:0005975">
    <property type="term" value="P:carbohydrate metabolic process"/>
    <property type="evidence" value="ECO:0007669"/>
    <property type="project" value="InterPro"/>
</dbReference>
<sequence length="426" mass="48645">MSSFSSIDAMISKVKERFGAEHKISVMFENCISNTLNTTIHRDEQGRIFVITGDIPAMWLRDSSCQLRPFLLFAREEPAIRDIIVGLLQRQMECILIDPYANAFNESANGNGFQDDDTQMKPELWERKYEIDSLCFPFLLSWQLWKNAGCTTQFDENWYLAAHTVLDLFHTEQYHEEKSPYRFQRHNCVYTDTLSRDGKGALVKSGTGLIWSGFRPSDDACTYGYLLPSNMLASVVLTDMTEIAAKIYHDDAFAGQLRALASEVKEAIDKYALVPGHKKEFYAYEVDGYGQYHIMDDANIPGLLSMPYYGYCTPDDTRYLNTRDVILSDWNPYYYSGKVLHGIGSPHTAPGCVWMMALCIQGLTSQNEEEKQQILDMLCNGDAGTNLMHESVNANDPYDYTRPWFSWANSVFCEFIMQIIGYSVII</sequence>
<dbReference type="EMBL" id="CZBA01000002">
    <property type="protein sequence ID" value="CUP12749.1"/>
    <property type="molecule type" value="Genomic_DNA"/>
</dbReference>
<reference evidence="1 2" key="1">
    <citation type="submission" date="2015-09" db="EMBL/GenBank/DDBJ databases">
        <authorList>
            <consortium name="Pathogen Informatics"/>
        </authorList>
    </citation>
    <scope>NUCLEOTIDE SEQUENCE [LARGE SCALE GENOMIC DNA]</scope>
    <source>
        <strain evidence="1 2">2789STDY5834921</strain>
    </source>
</reference>
<dbReference type="RefSeq" id="WP_055055301.1">
    <property type="nucleotide sequence ID" value="NZ_CZBA01000002.1"/>
</dbReference>
<name>A0A174KU89_9FIRM</name>
<dbReference type="InterPro" id="IPR008313">
    <property type="entry name" value="GH125"/>
</dbReference>
<dbReference type="SUPFAM" id="SSF48208">
    <property type="entry name" value="Six-hairpin glycosidases"/>
    <property type="match status" value="1"/>
</dbReference>
<dbReference type="Proteomes" id="UP000095413">
    <property type="component" value="Unassembled WGS sequence"/>
</dbReference>
<dbReference type="Pfam" id="PF06824">
    <property type="entry name" value="Glyco_hydro_125"/>
    <property type="match status" value="1"/>
</dbReference>
<accession>A0A174KU89</accession>
<dbReference type="PANTHER" id="PTHR31047">
    <property type="entry name" value="MEIOTICALLY UP-REGULATED GENE 157 PROTEIN"/>
    <property type="match status" value="1"/>
</dbReference>
<dbReference type="InterPro" id="IPR012341">
    <property type="entry name" value="6hp_glycosidase-like_sf"/>
</dbReference>
<dbReference type="OrthoDB" id="181472at2"/>
<protein>
    <submittedName>
        <fullName evidence="1">Uncharacterized conserved protein</fullName>
    </submittedName>
</protein>